<feature type="transmembrane region" description="Helical" evidence="1">
    <location>
        <begin position="253"/>
        <end position="276"/>
    </location>
</feature>
<dbReference type="Proteomes" id="UP000195557">
    <property type="component" value="Unassembled WGS sequence"/>
</dbReference>
<proteinExistence type="predicted"/>
<sequence length="310" mass="30694">MVFGADLRAIGREARAQVGPFALAAAATVVGSAAAFAAGGVDHRLAGALAAKNIGGGVNYVAVCAALSVGAGDFTAGIAVDNVAALIFFPLLAAWARRVNADGGGGEGGEDLIDTHSNLDVEIARKDDADASSADALTTAFVTVGALACGNVLANVAGFPTATLPCTTALAVIFATAAPTLARPIAATAEPLATSLLFVFFVIAGASSGDLSPSTLARYGDVFRYCAVLYAVHVALVAACATFIDGGRRKREFILASNAAVGGPATVAALATSAGWRRLSVPAVLCAVAGNAFATFIGIALSSAFGRFAG</sequence>
<accession>A0A1Y5IEI0</accession>
<evidence type="ECO:0000256" key="1">
    <source>
        <dbReference type="SAM" id="Phobius"/>
    </source>
</evidence>
<reference evidence="2" key="1">
    <citation type="submission" date="2017-04" db="EMBL/GenBank/DDBJ databases">
        <title>Population genomics of picophytoplankton unveils novel chromosome hypervariability.</title>
        <authorList>
            <consortium name="DOE Joint Genome Institute"/>
            <person name="Blanc-Mathieu R."/>
            <person name="Krasovec M."/>
            <person name="Hebrard M."/>
            <person name="Yau S."/>
            <person name="Desgranges E."/>
            <person name="Martin J."/>
            <person name="Schackwitz W."/>
            <person name="Kuo A."/>
            <person name="Salin G."/>
            <person name="Donnadieu C."/>
            <person name="Desdevises Y."/>
            <person name="Sanchez-Ferandin S."/>
            <person name="Moreau H."/>
            <person name="Rivals E."/>
            <person name="Grigoriev I.V."/>
            <person name="Grimsley N."/>
            <person name="Eyre-Walker A."/>
            <person name="Piganeau G."/>
        </authorList>
    </citation>
    <scope>NUCLEOTIDE SEQUENCE [LARGE SCALE GENOMIC DNA]</scope>
    <source>
        <strain evidence="2">RCC 1115</strain>
    </source>
</reference>
<feature type="transmembrane region" description="Helical" evidence="1">
    <location>
        <begin position="282"/>
        <end position="305"/>
    </location>
</feature>
<feature type="transmembrane region" description="Helical" evidence="1">
    <location>
        <begin position="189"/>
        <end position="207"/>
    </location>
</feature>
<dbReference type="PANTHER" id="PTHR34289">
    <property type="entry name" value="PROTEIN, PUTATIVE (DUF819)-RELATED"/>
    <property type="match status" value="1"/>
</dbReference>
<name>A0A1Y5IEI0_OSTTA</name>
<dbReference type="eggNOG" id="ENOG502QQM4">
    <property type="taxonomic scope" value="Eukaryota"/>
</dbReference>
<evidence type="ECO:0000313" key="2">
    <source>
        <dbReference type="EMBL" id="OUS45512.1"/>
    </source>
</evidence>
<organism evidence="2">
    <name type="scientific">Ostreococcus tauri</name>
    <name type="common">Marine green alga</name>
    <dbReference type="NCBI Taxonomy" id="70448"/>
    <lineage>
        <taxon>Eukaryota</taxon>
        <taxon>Viridiplantae</taxon>
        <taxon>Chlorophyta</taxon>
        <taxon>Mamiellophyceae</taxon>
        <taxon>Mamiellales</taxon>
        <taxon>Bathycoccaceae</taxon>
        <taxon>Ostreococcus</taxon>
    </lineage>
</organism>
<keyword evidence="1" id="KW-0472">Membrane</keyword>
<feature type="transmembrane region" description="Helical" evidence="1">
    <location>
        <begin position="222"/>
        <end position="244"/>
    </location>
</feature>
<dbReference type="Pfam" id="PF05684">
    <property type="entry name" value="DUF819"/>
    <property type="match status" value="1"/>
</dbReference>
<dbReference type="AlphaFoldDB" id="A0A1Y5IEI0"/>
<dbReference type="InterPro" id="IPR008537">
    <property type="entry name" value="DUF819"/>
</dbReference>
<feature type="transmembrane region" description="Helical" evidence="1">
    <location>
        <begin position="21"/>
        <end position="40"/>
    </location>
</feature>
<protein>
    <submittedName>
        <fullName evidence="2">Uncharacterized protein</fullName>
    </submittedName>
</protein>
<gene>
    <name evidence="2" type="ORF">BE221DRAFT_77093</name>
</gene>
<keyword evidence="1" id="KW-1133">Transmembrane helix</keyword>
<feature type="transmembrane region" description="Helical" evidence="1">
    <location>
        <begin position="162"/>
        <end position="182"/>
    </location>
</feature>
<feature type="transmembrane region" description="Helical" evidence="1">
    <location>
        <begin position="60"/>
        <end position="89"/>
    </location>
</feature>
<dbReference type="PANTHER" id="PTHR34289:SF8">
    <property type="entry name" value="DUF819 DOMAIN-CONTAINING PROTEIN"/>
    <property type="match status" value="1"/>
</dbReference>
<keyword evidence="1" id="KW-0812">Transmembrane</keyword>
<dbReference type="EMBL" id="KZ155790">
    <property type="protein sequence ID" value="OUS45512.1"/>
    <property type="molecule type" value="Genomic_DNA"/>
</dbReference>